<reference evidence="2 3" key="1">
    <citation type="journal article" date="2015" name="Proc. Natl. Acad. Sci. U.S.A.">
        <title>The resurrection genome of Boea hygrometrica: A blueprint for survival of dehydration.</title>
        <authorList>
            <person name="Xiao L."/>
            <person name="Yang G."/>
            <person name="Zhang L."/>
            <person name="Yang X."/>
            <person name="Zhao S."/>
            <person name="Ji Z."/>
            <person name="Zhou Q."/>
            <person name="Hu M."/>
            <person name="Wang Y."/>
            <person name="Chen M."/>
            <person name="Xu Y."/>
            <person name="Jin H."/>
            <person name="Xiao X."/>
            <person name="Hu G."/>
            <person name="Bao F."/>
            <person name="Hu Y."/>
            <person name="Wan P."/>
            <person name="Li L."/>
            <person name="Deng X."/>
            <person name="Kuang T."/>
            <person name="Xiang C."/>
            <person name="Zhu J.K."/>
            <person name="Oliver M.J."/>
            <person name="He Y."/>
        </authorList>
    </citation>
    <scope>NUCLEOTIDE SEQUENCE [LARGE SCALE GENOMIC DNA]</scope>
    <source>
        <strain evidence="3">cv. XS01</strain>
    </source>
</reference>
<protein>
    <submittedName>
        <fullName evidence="2">Uncharacterized protein</fullName>
    </submittedName>
</protein>
<gene>
    <name evidence="2" type="ORF">F511_34039</name>
</gene>
<accession>A0A2Z7BTA1</accession>
<proteinExistence type="predicted"/>
<evidence type="ECO:0000256" key="1">
    <source>
        <dbReference type="SAM" id="MobiDB-lite"/>
    </source>
</evidence>
<feature type="region of interest" description="Disordered" evidence="1">
    <location>
        <begin position="1"/>
        <end position="85"/>
    </location>
</feature>
<feature type="region of interest" description="Disordered" evidence="1">
    <location>
        <begin position="123"/>
        <end position="149"/>
    </location>
</feature>
<organism evidence="2 3">
    <name type="scientific">Dorcoceras hygrometricum</name>
    <dbReference type="NCBI Taxonomy" id="472368"/>
    <lineage>
        <taxon>Eukaryota</taxon>
        <taxon>Viridiplantae</taxon>
        <taxon>Streptophyta</taxon>
        <taxon>Embryophyta</taxon>
        <taxon>Tracheophyta</taxon>
        <taxon>Spermatophyta</taxon>
        <taxon>Magnoliopsida</taxon>
        <taxon>eudicotyledons</taxon>
        <taxon>Gunneridae</taxon>
        <taxon>Pentapetalae</taxon>
        <taxon>asterids</taxon>
        <taxon>lamiids</taxon>
        <taxon>Lamiales</taxon>
        <taxon>Gesneriaceae</taxon>
        <taxon>Didymocarpoideae</taxon>
        <taxon>Trichosporeae</taxon>
        <taxon>Loxocarpinae</taxon>
        <taxon>Dorcoceras</taxon>
    </lineage>
</organism>
<sequence length="149" mass="16215">MAGTPPSGPPTGLAAPPGSAARAMGCNARTSHAKSHPRMARRVTQQVDLGLTKAAEPPPLIHGPPPEHLESNPSPMNHPRPKHLEKQFKYKIEHAFLMSYEEYALPGWRTRGGMIKPSKISKKSMEAWPRGGGGGVRLERDREGFKILG</sequence>
<evidence type="ECO:0000313" key="2">
    <source>
        <dbReference type="EMBL" id="KZV35507.1"/>
    </source>
</evidence>
<dbReference type="AlphaFoldDB" id="A0A2Z7BTA1"/>
<evidence type="ECO:0000313" key="3">
    <source>
        <dbReference type="Proteomes" id="UP000250235"/>
    </source>
</evidence>
<feature type="compositionally biased region" description="Basic and acidic residues" evidence="1">
    <location>
        <begin position="137"/>
        <end position="149"/>
    </location>
</feature>
<name>A0A2Z7BTA1_9LAMI</name>
<dbReference type="Proteomes" id="UP000250235">
    <property type="component" value="Unassembled WGS sequence"/>
</dbReference>
<feature type="compositionally biased region" description="Basic residues" evidence="1">
    <location>
        <begin position="31"/>
        <end position="41"/>
    </location>
</feature>
<keyword evidence="3" id="KW-1185">Reference proteome</keyword>
<dbReference type="EMBL" id="KV004562">
    <property type="protein sequence ID" value="KZV35507.1"/>
    <property type="molecule type" value="Genomic_DNA"/>
</dbReference>